<organism evidence="2 3">
    <name type="scientific">Candidatus Raymondbacteria bacterium RIFOXYD12_FULL_49_13</name>
    <dbReference type="NCBI Taxonomy" id="1817890"/>
    <lineage>
        <taxon>Bacteria</taxon>
        <taxon>Raymondiibacteriota</taxon>
    </lineage>
</organism>
<gene>
    <name evidence="2" type="ORF">A2519_07970</name>
</gene>
<dbReference type="InterPro" id="IPR011042">
    <property type="entry name" value="6-blade_b-propeller_TolB-like"/>
</dbReference>
<evidence type="ECO:0000256" key="1">
    <source>
        <dbReference type="SAM" id="SignalP"/>
    </source>
</evidence>
<dbReference type="Proteomes" id="UP000179243">
    <property type="component" value="Unassembled WGS sequence"/>
</dbReference>
<keyword evidence="1" id="KW-0732">Signal</keyword>
<comment type="caution">
    <text evidence="2">The sequence shown here is derived from an EMBL/GenBank/DDBJ whole genome shotgun (WGS) entry which is preliminary data.</text>
</comment>
<protein>
    <recommendedName>
        <fullName evidence="4">SMP-30/Gluconolactonase/LRE-like region domain-containing protein</fullName>
    </recommendedName>
</protein>
<reference evidence="2 3" key="1">
    <citation type="journal article" date="2016" name="Nat. Commun.">
        <title>Thousands of microbial genomes shed light on interconnected biogeochemical processes in an aquifer system.</title>
        <authorList>
            <person name="Anantharaman K."/>
            <person name="Brown C.T."/>
            <person name="Hug L.A."/>
            <person name="Sharon I."/>
            <person name="Castelle C.J."/>
            <person name="Probst A.J."/>
            <person name="Thomas B.C."/>
            <person name="Singh A."/>
            <person name="Wilkins M.J."/>
            <person name="Karaoz U."/>
            <person name="Brodie E.L."/>
            <person name="Williams K.H."/>
            <person name="Hubbard S.S."/>
            <person name="Banfield J.F."/>
        </authorList>
    </citation>
    <scope>NUCLEOTIDE SEQUENCE [LARGE SCALE GENOMIC DNA]</scope>
</reference>
<evidence type="ECO:0008006" key="4">
    <source>
        <dbReference type="Google" id="ProtNLM"/>
    </source>
</evidence>
<dbReference type="SUPFAM" id="SSF63829">
    <property type="entry name" value="Calcium-dependent phosphotriesterase"/>
    <property type="match status" value="1"/>
</dbReference>
<evidence type="ECO:0000313" key="3">
    <source>
        <dbReference type="Proteomes" id="UP000179243"/>
    </source>
</evidence>
<proteinExistence type="predicted"/>
<feature type="signal peptide" evidence="1">
    <location>
        <begin position="1"/>
        <end position="22"/>
    </location>
</feature>
<name>A0A1F7F2W9_UNCRA</name>
<evidence type="ECO:0000313" key="2">
    <source>
        <dbReference type="EMBL" id="OGK00856.1"/>
    </source>
</evidence>
<dbReference type="AlphaFoldDB" id="A0A1F7F2W9"/>
<dbReference type="EMBL" id="MFYX01000139">
    <property type="protein sequence ID" value="OGK00856.1"/>
    <property type="molecule type" value="Genomic_DNA"/>
</dbReference>
<accession>A0A1F7F2W9</accession>
<sequence>MNIMNHIACGALALGLTVPVAAASKSEQYFKGVFGQDSAVDLAHPKKEGKTLPVGGANIRAIVQTGKYIVGVTAPQYPNKSPCIFRFDVQKGALEDFTDFNTLKKPGVVPSHALVAGDSGLAYAGTFGNGQTGELLEINSTGAAVAVKTLGKIRDKEGVFTVAISPDKKTLYGILYPSNAFFAYDFAKRTAAVFDETVFDAVTRDMISQVHSGEEEPYCKALGIDVSGKVYGSTGQGMLFRFDPVAKKIEMLNLQLPYIPWRVHTNRVESWVNGPDGMLYGGTSIDGFLFKLDPKTLMLVNLGKPNSAGNLKSMVIIDNTIYGLVGEGAHFPQMFSYNLKSGGFDVLGLISISIPMARTRYTAYAAKSILRLPDGRVVISEEDLLPSLIFMKL</sequence>
<feature type="chain" id="PRO_5009528353" description="SMP-30/Gluconolactonase/LRE-like region domain-containing protein" evidence="1">
    <location>
        <begin position="23"/>
        <end position="393"/>
    </location>
</feature>
<dbReference type="Gene3D" id="2.120.10.30">
    <property type="entry name" value="TolB, C-terminal domain"/>
    <property type="match status" value="1"/>
</dbReference>